<name>A0A3N4GWJ9_9ACTN</name>
<dbReference type="AlphaFoldDB" id="A0A3N4GWJ9"/>
<evidence type="ECO:0008006" key="3">
    <source>
        <dbReference type="Google" id="ProtNLM"/>
    </source>
</evidence>
<evidence type="ECO:0000313" key="1">
    <source>
        <dbReference type="EMBL" id="RPA65248.1"/>
    </source>
</evidence>
<dbReference type="RefSeq" id="WP_123926295.1">
    <property type="nucleotide sequence ID" value="NZ_JBPSDP010000003.1"/>
</dbReference>
<organism evidence="1 2">
    <name type="scientific">Gordonia oryzae</name>
    <dbReference type="NCBI Taxonomy" id="2487349"/>
    <lineage>
        <taxon>Bacteria</taxon>
        <taxon>Bacillati</taxon>
        <taxon>Actinomycetota</taxon>
        <taxon>Actinomycetes</taxon>
        <taxon>Mycobacteriales</taxon>
        <taxon>Gordoniaceae</taxon>
        <taxon>Gordonia</taxon>
    </lineage>
</organism>
<keyword evidence="2" id="KW-1185">Reference proteome</keyword>
<sequence>MEHESVSAEEATGVTSRAGVSVDIDEVIAVADFYRKTSQVLAVAAGDLDEHRFGTWAADDEDHAELAGRFTEISRVLTERLRDQSESATALSALLTRGLAAIDAADDEAARGVSAAAAGADSDG</sequence>
<reference evidence="1 2" key="1">
    <citation type="submission" date="2018-11" db="EMBL/GenBank/DDBJ databases">
        <title>Draft genome sequence of Gordonia sp. RS15-1S isolated from rice stems.</title>
        <authorList>
            <person name="Muangham S."/>
        </authorList>
    </citation>
    <scope>NUCLEOTIDE SEQUENCE [LARGE SCALE GENOMIC DNA]</scope>
    <source>
        <strain evidence="1 2">RS15-1S</strain>
    </source>
</reference>
<comment type="caution">
    <text evidence="1">The sequence shown here is derived from an EMBL/GenBank/DDBJ whole genome shotgun (WGS) entry which is preliminary data.</text>
</comment>
<dbReference type="EMBL" id="RKMH01000003">
    <property type="protein sequence ID" value="RPA65248.1"/>
    <property type="molecule type" value="Genomic_DNA"/>
</dbReference>
<proteinExistence type="predicted"/>
<dbReference type="Proteomes" id="UP000267536">
    <property type="component" value="Unassembled WGS sequence"/>
</dbReference>
<dbReference type="OrthoDB" id="9926104at2"/>
<protein>
    <recommendedName>
        <fullName evidence="3">ESX-1 secretion-associated protein</fullName>
    </recommendedName>
</protein>
<gene>
    <name evidence="1" type="ORF">EF294_05220</name>
</gene>
<evidence type="ECO:0000313" key="2">
    <source>
        <dbReference type="Proteomes" id="UP000267536"/>
    </source>
</evidence>
<accession>A0A3N4GWJ9</accession>